<dbReference type="GO" id="GO:0004789">
    <property type="term" value="F:thiamine-phosphate diphosphorylase activity"/>
    <property type="evidence" value="ECO:0007669"/>
    <property type="project" value="TreeGrafter"/>
</dbReference>
<proteinExistence type="predicted"/>
<dbReference type="CDD" id="cd00564">
    <property type="entry name" value="TMP_TenI"/>
    <property type="match status" value="1"/>
</dbReference>
<evidence type="ECO:0000256" key="1">
    <source>
        <dbReference type="ARBA" id="ARBA00004948"/>
    </source>
</evidence>
<dbReference type="Proteomes" id="UP001145072">
    <property type="component" value="Unassembled WGS sequence"/>
</dbReference>
<dbReference type="RefSeq" id="WP_259865726.1">
    <property type="nucleotide sequence ID" value="NZ_JAMQJZ010000006.1"/>
</dbReference>
<sequence>MGIELHLISTGRQSRQEFVALASELHRYVHAIHIREKDKTAKWMLDTVLVLIDHGVPPSKIIINDRVDVALATHVKGVQLAYHSIPPILVKKEFPSLQVGCSVHSVDEVKIAQEQGVDYMIFGHIFPTNSKQGLEPRGIEQLNQIVELSNIPIIAIGGIKPNHVPQILKAGAKGIAIMSGILEAEDPLEAVKAYTDKLELV</sequence>
<dbReference type="InterPro" id="IPR022998">
    <property type="entry name" value="ThiamineP_synth_TenI"/>
</dbReference>
<dbReference type="EMBL" id="JAMQJZ010000006">
    <property type="protein sequence ID" value="MDC3420684.1"/>
    <property type="molecule type" value="Genomic_DNA"/>
</dbReference>
<evidence type="ECO:0000313" key="4">
    <source>
        <dbReference type="EMBL" id="MDC3420684.1"/>
    </source>
</evidence>
<name>A0A9X4AIF3_9BACI</name>
<dbReference type="NCBIfam" id="NF005819">
    <property type="entry name" value="PRK07695.1"/>
    <property type="match status" value="1"/>
</dbReference>
<dbReference type="GO" id="GO:0009228">
    <property type="term" value="P:thiamine biosynthetic process"/>
    <property type="evidence" value="ECO:0007669"/>
    <property type="project" value="UniProtKB-KW"/>
</dbReference>
<dbReference type="PANTHER" id="PTHR20857">
    <property type="entry name" value="THIAMINE-PHOSPHATE PYROPHOSPHORYLASE"/>
    <property type="match status" value="1"/>
</dbReference>
<dbReference type="PANTHER" id="PTHR20857:SF22">
    <property type="entry name" value="THIAZOLE TAUTOMERASE"/>
    <property type="match status" value="1"/>
</dbReference>
<gene>
    <name evidence="4" type="primary">tenI</name>
    <name evidence="4" type="ORF">NC661_09920</name>
</gene>
<dbReference type="SUPFAM" id="SSF51391">
    <property type="entry name" value="Thiamin phosphate synthase"/>
    <property type="match status" value="1"/>
</dbReference>
<reference evidence="4" key="1">
    <citation type="submission" date="2022-06" db="EMBL/GenBank/DDBJ databases">
        <title>Aquibacillus sp. a new bacterium isolated from soil saline samples.</title>
        <authorList>
            <person name="Galisteo C."/>
            <person name="De La Haba R."/>
            <person name="Sanchez-Porro C."/>
            <person name="Ventosa A."/>
        </authorList>
    </citation>
    <scope>NUCLEOTIDE SEQUENCE</scope>
    <source>
        <strain evidence="4">JCM 12387</strain>
    </source>
</reference>
<dbReference type="Pfam" id="PF02581">
    <property type="entry name" value="TMP-TENI"/>
    <property type="match status" value="1"/>
</dbReference>
<accession>A0A9X4AIF3</accession>
<keyword evidence="2" id="KW-0784">Thiamine biosynthesis</keyword>
<dbReference type="InterPro" id="IPR036206">
    <property type="entry name" value="ThiamineP_synth_sf"/>
</dbReference>
<evidence type="ECO:0000259" key="3">
    <source>
        <dbReference type="Pfam" id="PF02581"/>
    </source>
</evidence>
<evidence type="ECO:0000256" key="2">
    <source>
        <dbReference type="ARBA" id="ARBA00022977"/>
    </source>
</evidence>
<dbReference type="GO" id="GO:0005737">
    <property type="term" value="C:cytoplasm"/>
    <property type="evidence" value="ECO:0007669"/>
    <property type="project" value="TreeGrafter"/>
</dbReference>
<keyword evidence="5" id="KW-1185">Reference proteome</keyword>
<dbReference type="InterPro" id="IPR013785">
    <property type="entry name" value="Aldolase_TIM"/>
</dbReference>
<feature type="domain" description="Thiamine phosphate synthase/TenI" evidence="3">
    <location>
        <begin position="6"/>
        <end position="181"/>
    </location>
</feature>
<dbReference type="AlphaFoldDB" id="A0A9X4AIF3"/>
<dbReference type="Gene3D" id="3.20.20.70">
    <property type="entry name" value="Aldolase class I"/>
    <property type="match status" value="1"/>
</dbReference>
<comment type="pathway">
    <text evidence="1">Cofactor biosynthesis; thiamine diphosphate biosynthesis.</text>
</comment>
<comment type="caution">
    <text evidence="4">The sequence shown here is derived from an EMBL/GenBank/DDBJ whole genome shotgun (WGS) entry which is preliminary data.</text>
</comment>
<evidence type="ECO:0000313" key="5">
    <source>
        <dbReference type="Proteomes" id="UP001145072"/>
    </source>
</evidence>
<protein>
    <submittedName>
        <fullName evidence="4">Thiazole tautomerase TenI</fullName>
    </submittedName>
</protein>
<organism evidence="4 5">
    <name type="scientific">Aquibacillus koreensis</name>
    <dbReference type="NCBI Taxonomy" id="279446"/>
    <lineage>
        <taxon>Bacteria</taxon>
        <taxon>Bacillati</taxon>
        <taxon>Bacillota</taxon>
        <taxon>Bacilli</taxon>
        <taxon>Bacillales</taxon>
        <taxon>Bacillaceae</taxon>
        <taxon>Aquibacillus</taxon>
    </lineage>
</organism>